<evidence type="ECO:0000313" key="2">
    <source>
        <dbReference type="Proteomes" id="UP000241818"/>
    </source>
</evidence>
<protein>
    <submittedName>
        <fullName evidence="1">Uncharacterized protein</fullName>
    </submittedName>
</protein>
<proteinExistence type="predicted"/>
<keyword evidence="2" id="KW-1185">Reference proteome</keyword>
<dbReference type="GeneID" id="36571672"/>
<sequence>MYRHYTFLHACGHTGIGPMIRTHATPAETYHLPPSNANLGSIQLPLSSRCPFCADRQAYLNTEPGSGVLTVLVSTTSNPFPHEWRILRVCRADEVTSSDWDMVHGPGGLFRQMAWIPRPCGRVQVIGGEQRIQMQDRRGSGVRMEVSCTWRQPLKERVRSRLPGMFSELNAALLAGNDDRN</sequence>
<dbReference type="RefSeq" id="XP_024723168.1">
    <property type="nucleotide sequence ID" value="XM_024863591.1"/>
</dbReference>
<dbReference type="OrthoDB" id="3461530at2759"/>
<reference evidence="1 2" key="1">
    <citation type="journal article" date="2018" name="New Phytol.">
        <title>Comparative genomics and transcriptomics depict ericoid mycorrhizal fungi as versatile saprotrophs and plant mutualists.</title>
        <authorList>
            <person name="Martino E."/>
            <person name="Morin E."/>
            <person name="Grelet G.A."/>
            <person name="Kuo A."/>
            <person name="Kohler A."/>
            <person name="Daghino S."/>
            <person name="Barry K.W."/>
            <person name="Cichocki N."/>
            <person name="Clum A."/>
            <person name="Dockter R.B."/>
            <person name="Hainaut M."/>
            <person name="Kuo R.C."/>
            <person name="LaButti K."/>
            <person name="Lindahl B.D."/>
            <person name="Lindquist E.A."/>
            <person name="Lipzen A."/>
            <person name="Khouja H.R."/>
            <person name="Magnuson J."/>
            <person name="Murat C."/>
            <person name="Ohm R.A."/>
            <person name="Singer S.W."/>
            <person name="Spatafora J.W."/>
            <person name="Wang M."/>
            <person name="Veneault-Fourrey C."/>
            <person name="Henrissat B."/>
            <person name="Grigoriev I.V."/>
            <person name="Martin F.M."/>
            <person name="Perotto S."/>
        </authorList>
    </citation>
    <scope>NUCLEOTIDE SEQUENCE [LARGE SCALE GENOMIC DNA]</scope>
    <source>
        <strain evidence="1 2">ATCC 22711</strain>
    </source>
</reference>
<name>A0A2T3B8G2_AMORE</name>
<dbReference type="EMBL" id="KZ679008">
    <property type="protein sequence ID" value="PSS23122.1"/>
    <property type="molecule type" value="Genomic_DNA"/>
</dbReference>
<dbReference type="Proteomes" id="UP000241818">
    <property type="component" value="Unassembled WGS sequence"/>
</dbReference>
<organism evidence="1 2">
    <name type="scientific">Amorphotheca resinae ATCC 22711</name>
    <dbReference type="NCBI Taxonomy" id="857342"/>
    <lineage>
        <taxon>Eukaryota</taxon>
        <taxon>Fungi</taxon>
        <taxon>Dikarya</taxon>
        <taxon>Ascomycota</taxon>
        <taxon>Pezizomycotina</taxon>
        <taxon>Leotiomycetes</taxon>
        <taxon>Helotiales</taxon>
        <taxon>Amorphothecaceae</taxon>
        <taxon>Amorphotheca</taxon>
    </lineage>
</organism>
<dbReference type="AlphaFoldDB" id="A0A2T3B8G2"/>
<accession>A0A2T3B8G2</accession>
<gene>
    <name evidence="1" type="ORF">M430DRAFT_17046</name>
</gene>
<evidence type="ECO:0000313" key="1">
    <source>
        <dbReference type="EMBL" id="PSS23122.1"/>
    </source>
</evidence>
<dbReference type="InParanoid" id="A0A2T3B8G2"/>